<feature type="transmembrane region" description="Helical" evidence="2">
    <location>
        <begin position="97"/>
        <end position="119"/>
    </location>
</feature>
<organism evidence="3 4">
    <name type="scientific">Heterodera schachtii</name>
    <name type="common">Sugarbeet cyst nematode worm</name>
    <name type="synonym">Tylenchus schachtii</name>
    <dbReference type="NCBI Taxonomy" id="97005"/>
    <lineage>
        <taxon>Eukaryota</taxon>
        <taxon>Metazoa</taxon>
        <taxon>Ecdysozoa</taxon>
        <taxon>Nematoda</taxon>
        <taxon>Chromadorea</taxon>
        <taxon>Rhabditida</taxon>
        <taxon>Tylenchina</taxon>
        <taxon>Tylenchomorpha</taxon>
        <taxon>Tylenchoidea</taxon>
        <taxon>Heteroderidae</taxon>
        <taxon>Heteroderinae</taxon>
        <taxon>Heterodera</taxon>
    </lineage>
</organism>
<feature type="transmembrane region" description="Helical" evidence="2">
    <location>
        <begin position="257"/>
        <end position="278"/>
    </location>
</feature>
<evidence type="ECO:0000313" key="4">
    <source>
        <dbReference type="Proteomes" id="UP001620645"/>
    </source>
</evidence>
<evidence type="ECO:0000313" key="3">
    <source>
        <dbReference type="EMBL" id="KAL3102500.1"/>
    </source>
</evidence>
<dbReference type="InterPro" id="IPR004151">
    <property type="entry name" value="7TM_GPCR_serpentine_rcpt_Sre"/>
</dbReference>
<protein>
    <submittedName>
        <fullName evidence="3">Uncharacterized protein</fullName>
    </submittedName>
</protein>
<keyword evidence="2" id="KW-0472">Membrane</keyword>
<feature type="transmembrane region" description="Helical" evidence="2">
    <location>
        <begin position="62"/>
        <end position="85"/>
    </location>
</feature>
<sequence length="537" mass="61196">MNTSNGVHYGSASIVDTPCWLLSISLELAILELVVHLMSMLITIFNFIMVFNSGLLHTNLKWVLLAQSVSSFMSELCRFSVMVVQVPSGDIFTRPPYANILGSLYVFSNTYRIFLAYVLLAERTLATVLFRDYEQYDKVWVNISWLAITLSLSFVVLITQDSSAHDYNRFTLPSIIGLFVLQIAAIVLLLHNYRRNKMRYNKHFWTLKERFQLSENIRTLKQLRPTFVFYTLNVLFIYGIKFLFIFGLVVNDVPTKIAFMFQTLLLAIVNIGIEWTVITQHPMIKRKAVQWIKKLVNFRINRVTDSQKVGKAKKMKNILLLIAFFGCFRTAFQKIKCRSETVGTMEKSFVRKKATNSTFECLNPNKIACEAVVCFHERVPGYFTHYGCGPYTANNSDLCNSHFHDYFLYHECALNDPSRSYVACEKQRNKSVQAFELKYGGYKCQDCFFGEKHDELSNMGYLLYKPTLPKPAENTSASPKPQKGIDIVFSDMDIPLGVPPSAGSGRSTEPGIGHHFVMMVFAAVALVGTAIRHGILL</sequence>
<gene>
    <name evidence="3" type="ORF">niasHS_001242</name>
</gene>
<feature type="transmembrane region" description="Helical" evidence="2">
    <location>
        <begin position="139"/>
        <end position="158"/>
    </location>
</feature>
<keyword evidence="4" id="KW-1185">Reference proteome</keyword>
<name>A0ABD2KHU5_HETSC</name>
<feature type="transmembrane region" description="Helical" evidence="2">
    <location>
        <begin position="512"/>
        <end position="531"/>
    </location>
</feature>
<dbReference type="EMBL" id="JBICCN010000024">
    <property type="protein sequence ID" value="KAL3102500.1"/>
    <property type="molecule type" value="Genomic_DNA"/>
</dbReference>
<feature type="transmembrane region" description="Helical" evidence="2">
    <location>
        <begin position="170"/>
        <end position="190"/>
    </location>
</feature>
<proteinExistence type="inferred from homology"/>
<reference evidence="3 4" key="1">
    <citation type="submission" date="2024-10" db="EMBL/GenBank/DDBJ databases">
        <authorList>
            <person name="Kim D."/>
        </authorList>
    </citation>
    <scope>NUCLEOTIDE SEQUENCE [LARGE SCALE GENOMIC DNA]</scope>
    <source>
        <strain evidence="3">Taebaek</strain>
    </source>
</reference>
<keyword evidence="2" id="KW-0812">Transmembrane</keyword>
<comment type="caution">
    <text evidence="3">The sequence shown here is derived from an EMBL/GenBank/DDBJ whole genome shotgun (WGS) entry which is preliminary data.</text>
</comment>
<evidence type="ECO:0000256" key="2">
    <source>
        <dbReference type="SAM" id="Phobius"/>
    </source>
</evidence>
<dbReference type="PANTHER" id="PTHR23128">
    <property type="entry name" value="SERPENTINE RECEPTOR, CLASS E (EPSILON)-RELATED"/>
    <property type="match status" value="1"/>
</dbReference>
<feature type="transmembrane region" description="Helical" evidence="2">
    <location>
        <begin position="227"/>
        <end position="251"/>
    </location>
</feature>
<accession>A0ABD2KHU5</accession>
<keyword evidence="2" id="KW-1133">Transmembrane helix</keyword>
<dbReference type="PANTHER" id="PTHR23128:SF132">
    <property type="entry name" value="SERPENTINE RECEPTOR, CLASS E (EPSILON)-RELATED"/>
    <property type="match status" value="1"/>
</dbReference>
<evidence type="ECO:0000256" key="1">
    <source>
        <dbReference type="ARBA" id="ARBA00006803"/>
    </source>
</evidence>
<dbReference type="AlphaFoldDB" id="A0ABD2KHU5"/>
<comment type="similarity">
    <text evidence="1">Belongs to the nematode receptor-like protein sre family.</text>
</comment>
<dbReference type="Pfam" id="PF03125">
    <property type="entry name" value="Sre"/>
    <property type="match status" value="1"/>
</dbReference>
<feature type="transmembrane region" description="Helical" evidence="2">
    <location>
        <begin position="20"/>
        <end position="50"/>
    </location>
</feature>
<dbReference type="Proteomes" id="UP001620645">
    <property type="component" value="Unassembled WGS sequence"/>
</dbReference>